<feature type="active site" evidence="9">
    <location>
        <position position="81"/>
    </location>
</feature>
<dbReference type="Proteomes" id="UP000283077">
    <property type="component" value="Unassembled WGS sequence"/>
</dbReference>
<dbReference type="PIRSF" id="PIRSF015592">
    <property type="entry name" value="Prld-crbxl_pptds"/>
    <property type="match status" value="1"/>
</dbReference>
<keyword evidence="8 9" id="KW-0788">Thiol protease</keyword>
<evidence type="ECO:0000256" key="5">
    <source>
        <dbReference type="ARBA" id="ARBA00022490"/>
    </source>
</evidence>
<dbReference type="Gene3D" id="3.40.630.20">
    <property type="entry name" value="Peptidase C15, pyroglutamyl peptidase I-like"/>
    <property type="match status" value="1"/>
</dbReference>
<evidence type="ECO:0000313" key="12">
    <source>
        <dbReference type="Proteomes" id="UP000283077"/>
    </source>
</evidence>
<evidence type="ECO:0000313" key="11">
    <source>
        <dbReference type="EMBL" id="RVU37153.1"/>
    </source>
</evidence>
<evidence type="ECO:0000256" key="1">
    <source>
        <dbReference type="ARBA" id="ARBA00001770"/>
    </source>
</evidence>
<dbReference type="GO" id="GO:0006508">
    <property type="term" value="P:proteolysis"/>
    <property type="evidence" value="ECO:0007669"/>
    <property type="project" value="UniProtKB-KW"/>
</dbReference>
<accession>A0A437QRL9</accession>
<dbReference type="Pfam" id="PF01470">
    <property type="entry name" value="Peptidase_C15"/>
    <property type="match status" value="1"/>
</dbReference>
<dbReference type="EC" id="3.4.19.3" evidence="9"/>
<evidence type="ECO:0000256" key="3">
    <source>
        <dbReference type="ARBA" id="ARBA00004496"/>
    </source>
</evidence>
<dbReference type="InterPro" id="IPR016125">
    <property type="entry name" value="Peptidase_C15-like"/>
</dbReference>
<keyword evidence="6 9" id="KW-0645">Protease</keyword>
<feature type="active site" evidence="9 10">
    <location>
        <position position="144"/>
    </location>
</feature>
<dbReference type="GO" id="GO:0016920">
    <property type="term" value="F:pyroglutamyl-peptidase activity"/>
    <property type="evidence" value="ECO:0007669"/>
    <property type="project" value="UniProtKB-UniRule"/>
</dbReference>
<comment type="function">
    <text evidence="2 9">Removes 5-oxoproline from various penultimate amino acid residues except L-proline.</text>
</comment>
<comment type="catalytic activity">
    <reaction evidence="1 9 10">
        <text>Release of an N-terminal pyroglutamyl group from a polypeptide, the second amino acid generally not being Pro.</text>
        <dbReference type="EC" id="3.4.19.3"/>
    </reaction>
</comment>
<dbReference type="HAMAP" id="MF_00417">
    <property type="entry name" value="Pyrrolid_peptidase"/>
    <property type="match status" value="1"/>
</dbReference>
<dbReference type="RefSeq" id="WP_127699169.1">
    <property type="nucleotide sequence ID" value="NZ_SACS01000011.1"/>
</dbReference>
<keyword evidence="12" id="KW-1185">Reference proteome</keyword>
<dbReference type="NCBIfam" id="NF009676">
    <property type="entry name" value="PRK13197.1"/>
    <property type="match status" value="1"/>
</dbReference>
<dbReference type="InterPro" id="IPR000816">
    <property type="entry name" value="Peptidase_C15"/>
</dbReference>
<comment type="subcellular location">
    <subcellularLocation>
        <location evidence="3 9">Cytoplasm</location>
    </subcellularLocation>
</comment>
<dbReference type="InterPro" id="IPR036440">
    <property type="entry name" value="Peptidase_C15-like_sf"/>
</dbReference>
<comment type="subunit">
    <text evidence="9">Homotetramer.</text>
</comment>
<gene>
    <name evidence="9 11" type="primary">pcp</name>
    <name evidence="11" type="ORF">EOE67_11185</name>
</gene>
<dbReference type="PROSITE" id="PS01334">
    <property type="entry name" value="PYRASE_CYS"/>
    <property type="match status" value="1"/>
</dbReference>
<sequence>MRTILVTGFEPFGGEATNPSWDAVQQLDGWQPDDETLVHARQLPCVFEQSLAVLTAELTALDPVLVLAIGQAGGRTCFSLEKVAINYNDARIADNQGQQPLATATADDGPAAYFSSLPLKHLVQQLRQHGIPAEVSFSAGTFVCNHVFYGLMHALKAKPQVRAGFIHIPYSPAQAARLQSASMSTELVVAALKICIEISLLQQPDILLATGQLD</sequence>
<evidence type="ECO:0000256" key="7">
    <source>
        <dbReference type="ARBA" id="ARBA00022801"/>
    </source>
</evidence>
<comment type="caution">
    <text evidence="11">The sequence shown here is derived from an EMBL/GenBank/DDBJ whole genome shotgun (WGS) entry which is preliminary data.</text>
</comment>
<dbReference type="InterPro" id="IPR033694">
    <property type="entry name" value="PGPEP1_Cys_AS"/>
</dbReference>
<dbReference type="AlphaFoldDB" id="A0A437QRL9"/>
<evidence type="ECO:0000256" key="2">
    <source>
        <dbReference type="ARBA" id="ARBA00002280"/>
    </source>
</evidence>
<evidence type="ECO:0000256" key="4">
    <source>
        <dbReference type="ARBA" id="ARBA00006641"/>
    </source>
</evidence>
<dbReference type="EMBL" id="SACS01000011">
    <property type="protein sequence ID" value="RVU37153.1"/>
    <property type="molecule type" value="Genomic_DNA"/>
</dbReference>
<keyword evidence="5 9" id="KW-0963">Cytoplasm</keyword>
<dbReference type="OrthoDB" id="9779738at2"/>
<dbReference type="FunFam" id="3.40.630.20:FF:000001">
    <property type="entry name" value="Pyrrolidone-carboxylate peptidase"/>
    <property type="match status" value="1"/>
</dbReference>
<organism evidence="11 12">
    <name type="scientific">Rheinheimera riviphila</name>
    <dbReference type="NCBI Taxonomy" id="1834037"/>
    <lineage>
        <taxon>Bacteria</taxon>
        <taxon>Pseudomonadati</taxon>
        <taxon>Pseudomonadota</taxon>
        <taxon>Gammaproteobacteria</taxon>
        <taxon>Chromatiales</taxon>
        <taxon>Chromatiaceae</taxon>
        <taxon>Rheinheimera</taxon>
    </lineage>
</organism>
<evidence type="ECO:0000256" key="6">
    <source>
        <dbReference type="ARBA" id="ARBA00022670"/>
    </source>
</evidence>
<dbReference type="NCBIfam" id="TIGR00504">
    <property type="entry name" value="pyro_pdase"/>
    <property type="match status" value="1"/>
</dbReference>
<evidence type="ECO:0000256" key="9">
    <source>
        <dbReference type="HAMAP-Rule" id="MF_00417"/>
    </source>
</evidence>
<dbReference type="PRINTS" id="PR00706">
    <property type="entry name" value="PYROGLUPTASE"/>
</dbReference>
<proteinExistence type="inferred from homology"/>
<dbReference type="SUPFAM" id="SSF53182">
    <property type="entry name" value="Pyrrolidone carboxyl peptidase (pyroglutamate aminopeptidase)"/>
    <property type="match status" value="1"/>
</dbReference>
<keyword evidence="7 9" id="KW-0378">Hydrolase</keyword>
<evidence type="ECO:0000256" key="8">
    <source>
        <dbReference type="ARBA" id="ARBA00022807"/>
    </source>
</evidence>
<comment type="similarity">
    <text evidence="4 9">Belongs to the peptidase C15 family.</text>
</comment>
<dbReference type="CDD" id="cd00501">
    <property type="entry name" value="Peptidase_C15"/>
    <property type="match status" value="1"/>
</dbReference>
<feature type="active site" evidence="9">
    <location>
        <position position="167"/>
    </location>
</feature>
<dbReference type="PANTHER" id="PTHR23402">
    <property type="entry name" value="PROTEASE FAMILY C15 PYROGLUTAMYL-PEPTIDASE I-RELATED"/>
    <property type="match status" value="1"/>
</dbReference>
<dbReference type="GO" id="GO:0005829">
    <property type="term" value="C:cytosol"/>
    <property type="evidence" value="ECO:0007669"/>
    <property type="project" value="InterPro"/>
</dbReference>
<protein>
    <recommendedName>
        <fullName evidence="9">Pyrrolidone-carboxylate peptidase</fullName>
        <ecNumber evidence="9">3.4.19.3</ecNumber>
    </recommendedName>
    <alternativeName>
        <fullName evidence="9">5-oxoprolyl-peptidase</fullName>
    </alternativeName>
    <alternativeName>
        <fullName evidence="9">Pyroglutamyl-peptidase I</fullName>
        <shortName evidence="9">PGP-I</shortName>
        <shortName evidence="9">Pyrase</shortName>
    </alternativeName>
</protein>
<evidence type="ECO:0000256" key="10">
    <source>
        <dbReference type="PROSITE-ProRule" id="PRU10077"/>
    </source>
</evidence>
<dbReference type="InterPro" id="IPR029762">
    <property type="entry name" value="PGP-I_bact-type"/>
</dbReference>
<dbReference type="PANTHER" id="PTHR23402:SF1">
    <property type="entry name" value="PYROGLUTAMYL-PEPTIDASE I"/>
    <property type="match status" value="1"/>
</dbReference>
<reference evidence="11 12" key="1">
    <citation type="submission" date="2019-01" db="EMBL/GenBank/DDBJ databases">
        <authorList>
            <person name="Chen W.-M."/>
        </authorList>
    </citation>
    <scope>NUCLEOTIDE SEQUENCE [LARGE SCALE GENOMIC DNA]</scope>
    <source>
        <strain evidence="11 12">KYPC3</strain>
    </source>
</reference>
<name>A0A437QRL9_9GAMM</name>